<evidence type="ECO:0000313" key="3">
    <source>
        <dbReference type="EMBL" id="MBS4214228.1"/>
    </source>
</evidence>
<dbReference type="Proteomes" id="UP000679749">
    <property type="component" value="Unassembled WGS sequence"/>
</dbReference>
<name>A0A942YUP5_9BACI</name>
<dbReference type="InterPro" id="IPR029069">
    <property type="entry name" value="HotDog_dom_sf"/>
</dbReference>
<dbReference type="EMBL" id="JAGYPF010000003">
    <property type="protein sequence ID" value="MBS4214228.1"/>
    <property type="molecule type" value="Genomic_DNA"/>
</dbReference>
<dbReference type="CDD" id="cd00586">
    <property type="entry name" value="4HBT"/>
    <property type="match status" value="1"/>
</dbReference>
<dbReference type="Gene3D" id="3.10.129.10">
    <property type="entry name" value="Hotdog Thioesterase"/>
    <property type="match status" value="1"/>
</dbReference>
<evidence type="ECO:0000313" key="4">
    <source>
        <dbReference type="Proteomes" id="UP000679749"/>
    </source>
</evidence>
<keyword evidence="2" id="KW-0378">Hydrolase</keyword>
<dbReference type="PANTHER" id="PTHR31793:SF27">
    <property type="entry name" value="NOVEL THIOESTERASE SUPERFAMILY DOMAIN AND SAPOSIN A-TYPE DOMAIN CONTAINING PROTEIN (0610012H03RIK)"/>
    <property type="match status" value="1"/>
</dbReference>
<dbReference type="PIRSF" id="PIRSF003230">
    <property type="entry name" value="YbgC"/>
    <property type="match status" value="1"/>
</dbReference>
<reference evidence="3" key="1">
    <citation type="submission" date="2021-05" db="EMBL/GenBank/DDBJ databases">
        <title>Novel Bacillus species.</title>
        <authorList>
            <person name="Liu G."/>
        </authorList>
    </citation>
    <scope>NUCLEOTIDE SEQUENCE</scope>
    <source>
        <strain evidence="3">FJAT-49825</strain>
    </source>
</reference>
<dbReference type="AlphaFoldDB" id="A0A942YUP5"/>
<keyword evidence="4" id="KW-1185">Reference proteome</keyword>
<dbReference type="InterPro" id="IPR006684">
    <property type="entry name" value="YbgC/YbaW"/>
</dbReference>
<comment type="similarity">
    <text evidence="1">Belongs to the 4-hydroxybenzoyl-CoA thioesterase family.</text>
</comment>
<evidence type="ECO:0000256" key="1">
    <source>
        <dbReference type="ARBA" id="ARBA00005953"/>
    </source>
</evidence>
<dbReference type="GO" id="GO:0047617">
    <property type="term" value="F:fatty acyl-CoA hydrolase activity"/>
    <property type="evidence" value="ECO:0007669"/>
    <property type="project" value="TreeGrafter"/>
</dbReference>
<accession>A0A942YUP5</accession>
<evidence type="ECO:0000256" key="2">
    <source>
        <dbReference type="ARBA" id="ARBA00022801"/>
    </source>
</evidence>
<sequence length="145" mass="16493">MNAAGKGTISRYKLKVRLGDTDMGGIVYYPNYHKWMDEATHEYLGAIGVPSSKLFSQQNIGVPLLESKCNIHSPLFFEDCVEVVSSVLELFNKVFKISHLFYKNDHIVAEGYEIRAWATFEGKLKTHPIPQEIREKMVGIESIQN</sequence>
<comment type="caution">
    <text evidence="3">The sequence shown here is derived from an EMBL/GenBank/DDBJ whole genome shotgun (WGS) entry which is preliminary data.</text>
</comment>
<dbReference type="InterPro" id="IPR050563">
    <property type="entry name" value="4-hydroxybenzoyl-CoA_TE"/>
</dbReference>
<organism evidence="3 4">
    <name type="scientific">Neobacillus rhizophilus</name>
    <dbReference type="NCBI Taxonomy" id="2833579"/>
    <lineage>
        <taxon>Bacteria</taxon>
        <taxon>Bacillati</taxon>
        <taxon>Bacillota</taxon>
        <taxon>Bacilli</taxon>
        <taxon>Bacillales</taxon>
        <taxon>Bacillaceae</taxon>
        <taxon>Neobacillus</taxon>
    </lineage>
</organism>
<protein>
    <submittedName>
        <fullName evidence="3">Acyl-CoA thioesterase</fullName>
    </submittedName>
</protein>
<gene>
    <name evidence="3" type="ORF">KHA99_17395</name>
</gene>
<dbReference type="SUPFAM" id="SSF54637">
    <property type="entry name" value="Thioesterase/thiol ester dehydrase-isomerase"/>
    <property type="match status" value="1"/>
</dbReference>
<dbReference type="PANTHER" id="PTHR31793">
    <property type="entry name" value="4-HYDROXYBENZOYL-COA THIOESTERASE FAMILY MEMBER"/>
    <property type="match status" value="1"/>
</dbReference>
<dbReference type="Pfam" id="PF13279">
    <property type="entry name" value="4HBT_2"/>
    <property type="match status" value="1"/>
</dbReference>
<proteinExistence type="inferred from homology"/>